<dbReference type="Proteomes" id="UP000604046">
    <property type="component" value="Unassembled WGS sequence"/>
</dbReference>
<dbReference type="NCBIfam" id="TIGR02232">
    <property type="entry name" value="myxo_disulf_rpt"/>
    <property type="match status" value="2"/>
</dbReference>
<keyword evidence="6" id="KW-1185">Reference proteome</keyword>
<evidence type="ECO:0000256" key="4">
    <source>
        <dbReference type="SAM" id="Coils"/>
    </source>
</evidence>
<accession>A0A812KJK6</accession>
<keyword evidence="4" id="KW-0175">Coiled coil</keyword>
<dbReference type="Pfam" id="PF13948">
    <property type="entry name" value="DUF4215"/>
    <property type="match status" value="2"/>
</dbReference>
<gene>
    <name evidence="5" type="ORF">SNAT2548_LOCUS9100</name>
</gene>
<sequence>MVDKFKAGKKMFDTFLGPVVKFDKALSKTHKVCVPLFGCYSFTMQKLLEALDGFLRDIFGFALTPFEKLVDQVTAPIMAPINKGVHDSLPDLAPDVLDTDIDVKVEDGEDEDSDMGQLLQNGFEGKLENLTTHTEKAAGFCFAYGASIQVDDAICTDLAAAVGEVSAPVQCQDACKECDGCRRWSFTATDAPVPTGYCRFGGRGAIYVKDTAGSVSGPVECEDKNTFGSVPWRPLPVAGLCADMGIFPNAGTDTICKQACHADKECKAAQMVSGTCYIGLGKKDCKGAEVQLSEQKMRSPKEAQQTKCDAAKGISAAEGEALSACAGDTDCQAQALQAAAEREGIQGDGVAGEVLALSQSSYVKFVCEVMSMDLDCPDINVGEKVPNFEDCKSDPKSKTALLQASAFSAFPGMRKIEFKTWRPELNLSFEMLASNAPEEIVKEESCTKAFGDQWMCEMQALATGEGASTAELAQLYQSRLHEYFMSSQVDKMLAKQEKMQEDILETQNMVNQQAAQTRQQLADMEKRDANRTKEQTQQLVAKIDQAQKEQNARLAYMMQASQCNAELQTEKMKEFVGEQMAQLQDAVLSGTGAQIDAAVDKLTDAMNTNRYILEDLIKSSTASTHDLINERFGELNTRLDAMDESLDQVQDLLHETLSRLDKTDQRIADLAAQSQRQFTDLRSGQQKQMNALLAVVQKLDVIEEKVDDIPRTVVEMRFQDFIYEFESIVLEMNGFFQDFNAISQQRHRELAIVKSLQQAYRSCGAPLHAVTTAMARVENTSMAVTRQLQHSFAHSVEKFSQIAALAVEGKFTRMHFDTIVMTAAIVEDQSAMYGGSRESCAQSCGKRKVMQISPCKCSDGSFPQRRVMGKYLYTTEAAQIFHSLLEDALDGVPLQYTISLMNYYSQLKVLLSKFASWDMLAEERFVQQMEKAFEKIAFDFESLRRHHAMKETDQQVVLGSLELATELLDILGPHFSPAPAECQKPVLLELGQADLSRLVYWGPVPLKSPSGASPASRVASLIMRRPSKLLHTQALAWLHDFDATACSQISYPNIKDLMESSFICWTEKGGKVKVRSLCDPAGLGDVVDTSALRWVEKAKKEWFRDTKNSKLVTPIDAMLVRTTPLDADLFRFWGAAVEQLAAGHCGNGKLDMIEECDSPGEGCKDCQVVPGYDCPVPGRPCVARCGDHKPVKHEDCDENNLFEHDGCSPTCQLEYCGRTRISKPVRGRTPDLSMEDLSLCGTQLPDSSAKLDCGAYQELTFTGFTKKGRWVRHDVRLKKSELGDATKPMPTTEPIHGSPYKLWSDGQTFSVTCAGADTATDCLFVGMALNKSSEFFGNPWLVQSHHGENSSLDTIATVLHVYGRSLHPLGQSDLEQCDSASTKLVMLDCGDGLVTGDEECDPPGKGCDAECKIIDGWMCEPNLCQEICGDGRVVGDEVCDDGNLLDDDWCAADCRSGRSTCHELQEAKASAMPAGWYQLMTGNGASQAVYCNLAVDVGSCQALLKREAATNVTLPSGWYSLYTSTNTSIVSDVAAAEDQGVEVVTSTAFASEAFANAAWKLSGAAALAWSSTSPPKTWHLMSELNDGDAATAWEPQKESGVDMALPSVSLVHGVSLTGKSLKSVTLEFAHATTSKGKTVKTWTRLATVPWADSVGLAQPVTQHWRLKEPVRTAELRLSATGPTPAFHEVQVWAKVSEPWNILSDGFTTMAYCSFNYTNRSYASGFTAGVITPKTLPSSAEEYRKLCAESGYPEAGAFGGGEFPEVLASQAAFVAQLPANHVAKAPDAWMALPFFWDSKAKQMQSIRLNLQAECSTATQPFCKASAASAASAASPSSLSCLSLDFAAAAKVAETPGQRWMYKVSPAGYWRAQATIEFVDPKDGSFWSGRLMSKFSASGQRLWKTDRYAESCDGCPFVFKQSFGDENSGAIYVLGAAGPYKGSNGEKLWLTKFSASGTMVWSKGFDSKGGGDYRKRRVTPHAAVLDPSGDVIMVGVCQSECFGKNFAWNAKKKAHAFVAKVTSSGEVAWVSLIPLDTGRHPSDGFVRLLMDKSGNALWVSESTWMVKVSSDGSRKWTQFIEHPHRRLVRSAELDAGGKNVWLSVMSLGNHPFMGMHRSNSQHYFADAVALKLDWETGKFVSKTLISSSDSDEARGATSDRSGNFLVAGDTYGALAPGGRKSTGRQTDVFVRKMDGNLRTLWTKQWGPSCFMRTMLLDGNDDVVVAGSCSGSAFGHTNHGNLDVYVVKLSKDDGKMLWSYWYGTSALDRPAGMKTDRDGNVIVAGYSKPHGFTWWVLKLGPTGEKLWLKEYPSLTPLTNWNGVGTLMRLDENSNAYYVVGQDFPKFNVAHMYMFGGDGGPTSGSAALHWGKKVASLRGDLEGTQVDDDNTLDTFDSKILKPLGRWSIWATSLPKPGLKERALLTKTSSSGGPGSARSAAFITKGQDVGLPAVALEKVMSYEGAGSSDNASIALHPGCKDSEKKYLELEFECHAKSVLLVGYLRQMGSHCGDGIDIHIFQGSNQVASSLAFNTDSPFLLPKKGLKLQRGDKASVLVGPGSSGSCACDHASLSLIAKDESAEEG</sequence>
<dbReference type="EMBL" id="CAJNDS010000693">
    <property type="protein sequence ID" value="CAE7228449.1"/>
    <property type="molecule type" value="Genomic_DNA"/>
</dbReference>
<name>A0A812KJK6_9DINO</name>
<evidence type="ECO:0000313" key="5">
    <source>
        <dbReference type="EMBL" id="CAE7228449.1"/>
    </source>
</evidence>
<dbReference type="OrthoDB" id="10339052at2759"/>
<dbReference type="SUPFAM" id="SSF63829">
    <property type="entry name" value="Calcium-dependent phosphotriesterase"/>
    <property type="match status" value="1"/>
</dbReference>
<dbReference type="PANTHER" id="PTHR35580">
    <property type="entry name" value="CELL SURFACE GLYCOPROTEIN (S-LAYER PROTEIN)-LIKE PROTEIN"/>
    <property type="match status" value="1"/>
</dbReference>
<feature type="coiled-coil region" evidence="4">
    <location>
        <begin position="507"/>
        <end position="549"/>
    </location>
</feature>
<keyword evidence="1" id="KW-0732">Signal</keyword>
<organism evidence="5 6">
    <name type="scientific">Symbiodinium natans</name>
    <dbReference type="NCBI Taxonomy" id="878477"/>
    <lineage>
        <taxon>Eukaryota</taxon>
        <taxon>Sar</taxon>
        <taxon>Alveolata</taxon>
        <taxon>Dinophyceae</taxon>
        <taxon>Suessiales</taxon>
        <taxon>Symbiodiniaceae</taxon>
        <taxon>Symbiodinium</taxon>
    </lineage>
</organism>
<dbReference type="InterPro" id="IPR011936">
    <property type="entry name" value="Myxo_disulph_rpt"/>
</dbReference>
<evidence type="ECO:0000313" key="6">
    <source>
        <dbReference type="Proteomes" id="UP000604046"/>
    </source>
</evidence>
<protein>
    <submittedName>
        <fullName evidence="5">Uncharacterized protein</fullName>
    </submittedName>
</protein>
<reference evidence="5" key="1">
    <citation type="submission" date="2021-02" db="EMBL/GenBank/DDBJ databases">
        <authorList>
            <person name="Dougan E. K."/>
            <person name="Rhodes N."/>
            <person name="Thang M."/>
            <person name="Chan C."/>
        </authorList>
    </citation>
    <scope>NUCLEOTIDE SEQUENCE</scope>
</reference>
<evidence type="ECO:0000256" key="1">
    <source>
        <dbReference type="ARBA" id="ARBA00022729"/>
    </source>
</evidence>
<evidence type="ECO:0000256" key="3">
    <source>
        <dbReference type="ARBA" id="ARBA00023157"/>
    </source>
</evidence>
<comment type="caution">
    <text evidence="5">The sequence shown here is derived from an EMBL/GenBank/DDBJ whole genome shotgun (WGS) entry which is preliminary data.</text>
</comment>
<evidence type="ECO:0000256" key="2">
    <source>
        <dbReference type="ARBA" id="ARBA00022737"/>
    </source>
</evidence>
<keyword evidence="3" id="KW-1015">Disulfide bond</keyword>
<dbReference type="InterPro" id="IPR052918">
    <property type="entry name" value="Motility_Chemotaxis_Reg"/>
</dbReference>
<proteinExistence type="predicted"/>
<keyword evidence="2" id="KW-0677">Repeat</keyword>
<dbReference type="PANTHER" id="PTHR35580:SF1">
    <property type="entry name" value="PHYTASE-LIKE DOMAIN-CONTAINING PROTEIN"/>
    <property type="match status" value="1"/>
</dbReference>